<sequence>TQQIQSSPVQQAAAAHETSKAIISTIKEYINHNMVTQASLINKLNERIDSCLSQQVHNDQKTQEPATQEPPAAI</sequence>
<dbReference type="EMBL" id="CAJVQC010043402">
    <property type="protein sequence ID" value="CAG8777463.1"/>
    <property type="molecule type" value="Genomic_DNA"/>
</dbReference>
<organism evidence="1 2">
    <name type="scientific">Racocetra persica</name>
    <dbReference type="NCBI Taxonomy" id="160502"/>
    <lineage>
        <taxon>Eukaryota</taxon>
        <taxon>Fungi</taxon>
        <taxon>Fungi incertae sedis</taxon>
        <taxon>Mucoromycota</taxon>
        <taxon>Glomeromycotina</taxon>
        <taxon>Glomeromycetes</taxon>
        <taxon>Diversisporales</taxon>
        <taxon>Gigasporaceae</taxon>
        <taxon>Racocetra</taxon>
    </lineage>
</organism>
<accession>A0ACA9R527</accession>
<proteinExistence type="predicted"/>
<evidence type="ECO:0000313" key="1">
    <source>
        <dbReference type="EMBL" id="CAG8777463.1"/>
    </source>
</evidence>
<feature type="non-terminal residue" evidence="1">
    <location>
        <position position="74"/>
    </location>
</feature>
<feature type="non-terminal residue" evidence="1">
    <location>
        <position position="1"/>
    </location>
</feature>
<dbReference type="Proteomes" id="UP000789920">
    <property type="component" value="Unassembled WGS sequence"/>
</dbReference>
<protein>
    <submittedName>
        <fullName evidence="1">35020_t:CDS:1</fullName>
    </submittedName>
</protein>
<gene>
    <name evidence="1" type="ORF">RPERSI_LOCUS17120</name>
</gene>
<evidence type="ECO:0000313" key="2">
    <source>
        <dbReference type="Proteomes" id="UP000789920"/>
    </source>
</evidence>
<keyword evidence="2" id="KW-1185">Reference proteome</keyword>
<reference evidence="1" key="1">
    <citation type="submission" date="2021-06" db="EMBL/GenBank/DDBJ databases">
        <authorList>
            <person name="Kallberg Y."/>
            <person name="Tangrot J."/>
            <person name="Rosling A."/>
        </authorList>
    </citation>
    <scope>NUCLEOTIDE SEQUENCE</scope>
    <source>
        <strain evidence="1">MA461A</strain>
    </source>
</reference>
<comment type="caution">
    <text evidence="1">The sequence shown here is derived from an EMBL/GenBank/DDBJ whole genome shotgun (WGS) entry which is preliminary data.</text>
</comment>
<name>A0ACA9R527_9GLOM</name>